<gene>
    <name evidence="1" type="ORF">SAMN02745673_03047</name>
</gene>
<sequence length="104" mass="10895">MTGAGTDSVEDVTRRIADRLRGLPDVAALSAGRFGTVTTPVVGGRIEGVALRPDSVEVGVVVRYGRPLPQLAADLRAEIAPLARGRRIDVSIEDVVPPPEGART</sequence>
<reference evidence="1 2" key="1">
    <citation type="submission" date="2017-02" db="EMBL/GenBank/DDBJ databases">
        <authorList>
            <person name="Peterson S.W."/>
        </authorList>
    </citation>
    <scope>NUCLEOTIDE SEQUENCE [LARGE SCALE GENOMIC DNA]</scope>
    <source>
        <strain evidence="1 2">DSM 45154</strain>
    </source>
</reference>
<evidence type="ECO:0008006" key="3">
    <source>
        <dbReference type="Google" id="ProtNLM"/>
    </source>
</evidence>
<protein>
    <recommendedName>
        <fullName evidence="3">Asp23 family, cell envelope-related function</fullName>
    </recommendedName>
</protein>
<evidence type="ECO:0000313" key="2">
    <source>
        <dbReference type="Proteomes" id="UP000190637"/>
    </source>
</evidence>
<dbReference type="Proteomes" id="UP000190637">
    <property type="component" value="Unassembled WGS sequence"/>
</dbReference>
<dbReference type="OrthoDB" id="5192951at2"/>
<evidence type="ECO:0000313" key="1">
    <source>
        <dbReference type="EMBL" id="SKA20239.1"/>
    </source>
</evidence>
<proteinExistence type="predicted"/>
<dbReference type="RefSeq" id="WP_078762331.1">
    <property type="nucleotide sequence ID" value="NZ_FUWS01000007.1"/>
</dbReference>
<dbReference type="AlphaFoldDB" id="A0A1T4RW52"/>
<organism evidence="1 2">
    <name type="scientific">Marinactinospora thermotolerans DSM 45154</name>
    <dbReference type="NCBI Taxonomy" id="1122192"/>
    <lineage>
        <taxon>Bacteria</taxon>
        <taxon>Bacillati</taxon>
        <taxon>Actinomycetota</taxon>
        <taxon>Actinomycetes</taxon>
        <taxon>Streptosporangiales</taxon>
        <taxon>Nocardiopsidaceae</taxon>
        <taxon>Marinactinospora</taxon>
    </lineage>
</organism>
<dbReference type="EMBL" id="FUWS01000007">
    <property type="protein sequence ID" value="SKA20239.1"/>
    <property type="molecule type" value="Genomic_DNA"/>
</dbReference>
<name>A0A1T4RW52_9ACTN</name>
<accession>A0A1T4RW52</accession>
<dbReference type="STRING" id="1122192.SAMN02745673_03047"/>
<keyword evidence="2" id="KW-1185">Reference proteome</keyword>